<dbReference type="EMBL" id="VDEP01000523">
    <property type="protein sequence ID" value="KAA1063780.1"/>
    <property type="molecule type" value="Genomic_DNA"/>
</dbReference>
<evidence type="ECO:0000313" key="2">
    <source>
        <dbReference type="Proteomes" id="UP000325313"/>
    </source>
</evidence>
<dbReference type="Gene3D" id="2.40.70.10">
    <property type="entry name" value="Acid Proteases"/>
    <property type="match status" value="1"/>
</dbReference>
<dbReference type="InterPro" id="IPR021109">
    <property type="entry name" value="Peptidase_aspartic_dom_sf"/>
</dbReference>
<proteinExistence type="predicted"/>
<sequence length="294" mass="32263">MAGHPLIPSTNPSSKPPARSTKNFKCLYCFQKGHTISRCHIVTYDQQNGLIKRIGSEFLLSDNSPILLDPWRPIKDIVDTFSAIHNPQSFASLPPSTDFSYSLASTAATEESTMEEDLSKVTLSSAQTTEETNRQVVNDLPSPGSIEVKLNGSSCEGLLYPGCLFNFISKDLAHKLNLDVHPQDIWLPGVCDYNIKITGIALASLSLDGICETTSFQVTQKIVPLIFGKPFMKDFSAVIDYKEPEPPTLTVLDSGGIEHLFPIAQVKQERTNSLGINNLSGSDFKDISSFFLDC</sequence>
<organism evidence="1 2">
    <name type="scientific">Puccinia graminis f. sp. tritici</name>
    <dbReference type="NCBI Taxonomy" id="56615"/>
    <lineage>
        <taxon>Eukaryota</taxon>
        <taxon>Fungi</taxon>
        <taxon>Dikarya</taxon>
        <taxon>Basidiomycota</taxon>
        <taxon>Pucciniomycotina</taxon>
        <taxon>Pucciniomycetes</taxon>
        <taxon>Pucciniales</taxon>
        <taxon>Pucciniaceae</taxon>
        <taxon>Puccinia</taxon>
    </lineage>
</organism>
<name>A0A5B0LIU2_PUCGR</name>
<protein>
    <submittedName>
        <fullName evidence="1">Uncharacterized protein</fullName>
    </submittedName>
</protein>
<reference evidence="1 2" key="1">
    <citation type="submission" date="2019-05" db="EMBL/GenBank/DDBJ databases">
        <title>Emergence of the Ug99 lineage of the wheat stem rust pathogen through somatic hybridization.</title>
        <authorList>
            <person name="Li F."/>
            <person name="Upadhyaya N.M."/>
            <person name="Sperschneider J."/>
            <person name="Matny O."/>
            <person name="Nguyen-Phuc H."/>
            <person name="Mago R."/>
            <person name="Raley C."/>
            <person name="Miller M.E."/>
            <person name="Silverstein K.A.T."/>
            <person name="Henningsen E."/>
            <person name="Hirsch C.D."/>
            <person name="Visser B."/>
            <person name="Pretorius Z.A."/>
            <person name="Steffenson B.J."/>
            <person name="Schwessinger B."/>
            <person name="Dodds P.N."/>
            <person name="Figueroa M."/>
        </authorList>
    </citation>
    <scope>NUCLEOTIDE SEQUENCE [LARGE SCALE GENOMIC DNA]</scope>
    <source>
        <strain evidence="1 2">Ug99</strain>
    </source>
</reference>
<dbReference type="CDD" id="cd00303">
    <property type="entry name" value="retropepsin_like"/>
    <property type="match status" value="1"/>
</dbReference>
<comment type="caution">
    <text evidence="1">The sequence shown here is derived from an EMBL/GenBank/DDBJ whole genome shotgun (WGS) entry which is preliminary data.</text>
</comment>
<gene>
    <name evidence="1" type="ORF">PGTUg99_004120</name>
</gene>
<evidence type="ECO:0000313" key="1">
    <source>
        <dbReference type="EMBL" id="KAA1063780.1"/>
    </source>
</evidence>
<dbReference type="Proteomes" id="UP000325313">
    <property type="component" value="Unassembled WGS sequence"/>
</dbReference>
<dbReference type="AlphaFoldDB" id="A0A5B0LIU2"/>
<accession>A0A5B0LIU2</accession>